<gene>
    <name evidence="1" type="ORF">CIHG_10442</name>
</gene>
<protein>
    <submittedName>
        <fullName evidence="1">Uncharacterized protein</fullName>
    </submittedName>
</protein>
<dbReference type="AlphaFoldDB" id="A0A0J8S6B4"/>
<name>A0A0J8S6B4_COCIT</name>
<evidence type="ECO:0000313" key="2">
    <source>
        <dbReference type="Proteomes" id="UP000054563"/>
    </source>
</evidence>
<evidence type="ECO:0000313" key="1">
    <source>
        <dbReference type="EMBL" id="KMU92677.1"/>
    </source>
</evidence>
<reference evidence="2" key="1">
    <citation type="journal article" date="2010" name="Genome Res.">
        <title>Population genomic sequencing of Coccidioides fungi reveals recent hybridization and transposon control.</title>
        <authorList>
            <person name="Neafsey D.E."/>
            <person name="Barker B.M."/>
            <person name="Sharpton T.J."/>
            <person name="Stajich J.E."/>
            <person name="Park D.J."/>
            <person name="Whiston E."/>
            <person name="Hung C.-Y."/>
            <person name="McMahan C."/>
            <person name="White J."/>
            <person name="Sykes S."/>
            <person name="Heiman D."/>
            <person name="Young S."/>
            <person name="Zeng Q."/>
            <person name="Abouelleil A."/>
            <person name="Aftuck L."/>
            <person name="Bessette D."/>
            <person name="Brown A."/>
            <person name="FitzGerald M."/>
            <person name="Lui A."/>
            <person name="Macdonald J.P."/>
            <person name="Priest M."/>
            <person name="Orbach M.J."/>
            <person name="Galgiani J.N."/>
            <person name="Kirkland T.N."/>
            <person name="Cole G.T."/>
            <person name="Birren B.W."/>
            <person name="Henn M.R."/>
            <person name="Taylor J.W."/>
            <person name="Rounsley S.D."/>
        </authorList>
    </citation>
    <scope>NUCLEOTIDE SEQUENCE [LARGE SCALE GENOMIC DNA]</scope>
    <source>
        <strain evidence="2">H538.4</strain>
    </source>
</reference>
<sequence>MPVSLACLNQALLRKVSESAMKPGSSFIQQIQPHPPAEPAVKAGIIDSTKCLQIQINHSNQYLLLNACLFSESTTIFLQQVISEALTLSSDFSFEVRSKFAPSYMACYERQNNWNNHA</sequence>
<organism evidence="1 2">
    <name type="scientific">Coccidioides immitis H538.4</name>
    <dbReference type="NCBI Taxonomy" id="396776"/>
    <lineage>
        <taxon>Eukaryota</taxon>
        <taxon>Fungi</taxon>
        <taxon>Dikarya</taxon>
        <taxon>Ascomycota</taxon>
        <taxon>Pezizomycotina</taxon>
        <taxon>Eurotiomycetes</taxon>
        <taxon>Eurotiomycetidae</taxon>
        <taxon>Onygenales</taxon>
        <taxon>Onygenaceae</taxon>
        <taxon>Coccidioides</taxon>
    </lineage>
</organism>
<proteinExistence type="predicted"/>
<dbReference type="VEuPathDB" id="FungiDB:CIHG_10442"/>
<dbReference type="Proteomes" id="UP000054563">
    <property type="component" value="Unassembled WGS sequence"/>
</dbReference>
<accession>A0A0J8S6B4</accession>
<dbReference type="EMBL" id="DS017136">
    <property type="protein sequence ID" value="KMU92677.1"/>
    <property type="molecule type" value="Genomic_DNA"/>
</dbReference>